<dbReference type="InterPro" id="IPR011118">
    <property type="entry name" value="Tannase/feruloyl_esterase"/>
</dbReference>
<dbReference type="GO" id="GO:0046872">
    <property type="term" value="F:metal ion binding"/>
    <property type="evidence" value="ECO:0007669"/>
    <property type="project" value="UniProtKB-KW"/>
</dbReference>
<dbReference type="PANTHER" id="PTHR33938">
    <property type="entry name" value="FERULOYL ESTERASE B-RELATED"/>
    <property type="match status" value="1"/>
</dbReference>
<evidence type="ECO:0000256" key="3">
    <source>
        <dbReference type="ARBA" id="ARBA00022723"/>
    </source>
</evidence>
<dbReference type="EC" id="3.1.1.73" evidence="8"/>
<evidence type="ECO:0000256" key="2">
    <source>
        <dbReference type="ARBA" id="ARBA00022487"/>
    </source>
</evidence>
<keyword evidence="3" id="KW-0479">Metal-binding</keyword>
<dbReference type="EMBL" id="JACHLK010000001">
    <property type="protein sequence ID" value="MBB6557543.1"/>
    <property type="molecule type" value="Genomic_DNA"/>
</dbReference>
<comment type="similarity">
    <text evidence="1">Belongs to the tannase family.</text>
</comment>
<dbReference type="AlphaFoldDB" id="A0A7X0P906"/>
<dbReference type="SUPFAM" id="SSF53474">
    <property type="entry name" value="alpha/beta-Hydrolases"/>
    <property type="match status" value="1"/>
</dbReference>
<evidence type="ECO:0000313" key="8">
    <source>
        <dbReference type="EMBL" id="MBB6557543.1"/>
    </source>
</evidence>
<name>A0A7X0P906_9BURK</name>
<evidence type="ECO:0000313" key="9">
    <source>
        <dbReference type="Proteomes" id="UP000575083"/>
    </source>
</evidence>
<keyword evidence="7" id="KW-1015">Disulfide bond</keyword>
<evidence type="ECO:0000256" key="7">
    <source>
        <dbReference type="ARBA" id="ARBA00023157"/>
    </source>
</evidence>
<gene>
    <name evidence="8" type="ORF">HNP48_000207</name>
</gene>
<dbReference type="Gene3D" id="3.40.50.1820">
    <property type="entry name" value="alpha/beta hydrolase"/>
    <property type="match status" value="1"/>
</dbReference>
<dbReference type="PROSITE" id="PS51257">
    <property type="entry name" value="PROKAR_LIPOPROTEIN"/>
    <property type="match status" value="1"/>
</dbReference>
<dbReference type="Proteomes" id="UP000575083">
    <property type="component" value="Unassembled WGS sequence"/>
</dbReference>
<organism evidence="8 9">
    <name type="scientific">Acidovorax soli</name>
    <dbReference type="NCBI Taxonomy" id="592050"/>
    <lineage>
        <taxon>Bacteria</taxon>
        <taxon>Pseudomonadati</taxon>
        <taxon>Pseudomonadota</taxon>
        <taxon>Betaproteobacteria</taxon>
        <taxon>Burkholderiales</taxon>
        <taxon>Comamonadaceae</taxon>
        <taxon>Acidovorax</taxon>
    </lineage>
</organism>
<proteinExistence type="inferred from homology"/>
<evidence type="ECO:0000256" key="4">
    <source>
        <dbReference type="ARBA" id="ARBA00022729"/>
    </source>
</evidence>
<dbReference type="Pfam" id="PF07519">
    <property type="entry name" value="Tannase"/>
    <property type="match status" value="1"/>
</dbReference>
<evidence type="ECO:0000256" key="5">
    <source>
        <dbReference type="ARBA" id="ARBA00022801"/>
    </source>
</evidence>
<dbReference type="InterPro" id="IPR029058">
    <property type="entry name" value="AB_hydrolase_fold"/>
</dbReference>
<keyword evidence="6" id="KW-0106">Calcium</keyword>
<sequence>MKKRNEGIWNLHGLGRPLAWAALPAAALLVAGCGGSDGGLRQLSAASPGTLQSCANLATTLALPNTRITSAAPVAEGELKATGVNTPIPAHCLVKGAMNQRTSAVDGNSYAIGFEMRMPVAWNGRFLYQANGGLDGSVVTALGATSGGAPVAPALSQGFAVLSSDAGHSAPTPFFGVDPQARLDYGYTAVGSLTPMAKDLIKSAYGKAPDRSYFAGCSNGGRHAMVAASRYADQYDGILAGNPGFHLPKAATAQLWKAQQYAKVSTPDANGQPDLNTSVTAAEYKLLGSRILAKCDALDGVTDGQVNDVAACQSAFNLQTDVPSCAPGAARDGSCLTPAQKTVLADIFAGPKNSKGEALYTGTWFDPGVGGTNFAQWHLGSPATRDAGAVAFIFTSPPSTVAAFSATTGLQYALAFSMETDYPKMFATSALYPESPWSFMTPPNEADLGTLKERGAKMMVYHGIADGVFSPVDTANWMDRLQANHQGNAASFARLYMVPGMNHCSGGPATDQFDMLAPLVQWVEQGKAPDTVLAQARGAGANVVNAELPASWSANRTRPLCVYPKVARYNGTGDVESASSFSCK</sequence>
<keyword evidence="5 8" id="KW-0378">Hydrolase</keyword>
<protein>
    <submittedName>
        <fullName evidence="8">Feruloyl esterase</fullName>
        <ecNumber evidence="8">3.1.1.73</ecNumber>
    </submittedName>
</protein>
<keyword evidence="9" id="KW-1185">Reference proteome</keyword>
<keyword evidence="2" id="KW-0719">Serine esterase</keyword>
<comment type="caution">
    <text evidence="8">The sequence shown here is derived from an EMBL/GenBank/DDBJ whole genome shotgun (WGS) entry which is preliminary data.</text>
</comment>
<reference evidence="8 9" key="1">
    <citation type="submission" date="2020-08" db="EMBL/GenBank/DDBJ databases">
        <title>Functional genomics of gut bacteria from endangered species of beetles.</title>
        <authorList>
            <person name="Carlos-Shanley C."/>
        </authorList>
    </citation>
    <scope>NUCLEOTIDE SEQUENCE [LARGE SCALE GENOMIC DNA]</scope>
    <source>
        <strain evidence="8 9">S00198</strain>
    </source>
</reference>
<dbReference type="RefSeq" id="WP_184854993.1">
    <property type="nucleotide sequence ID" value="NZ_JACHLK010000001.1"/>
</dbReference>
<dbReference type="PANTHER" id="PTHR33938:SF15">
    <property type="entry name" value="FERULOYL ESTERASE B-RELATED"/>
    <property type="match status" value="1"/>
</dbReference>
<evidence type="ECO:0000256" key="1">
    <source>
        <dbReference type="ARBA" id="ARBA00006249"/>
    </source>
</evidence>
<accession>A0A7X0P906</accession>
<keyword evidence="4" id="KW-0732">Signal</keyword>
<dbReference type="GO" id="GO:0030600">
    <property type="term" value="F:feruloyl esterase activity"/>
    <property type="evidence" value="ECO:0007669"/>
    <property type="project" value="UniProtKB-EC"/>
</dbReference>
<evidence type="ECO:0000256" key="6">
    <source>
        <dbReference type="ARBA" id="ARBA00022837"/>
    </source>
</evidence>